<feature type="domain" description="Zn(2)-C6 fungal-type" evidence="3">
    <location>
        <begin position="16"/>
        <end position="47"/>
    </location>
</feature>
<dbReference type="STRING" id="402676.B6K2Y1"/>
<dbReference type="InterPro" id="IPR001138">
    <property type="entry name" value="Zn2Cys6_DnaBD"/>
</dbReference>
<dbReference type="RefSeq" id="XP_002174131.2">
    <property type="nucleotide sequence ID" value="XM_002174095.2"/>
</dbReference>
<dbReference type="PANTHER" id="PTHR31001:SF88">
    <property type="entry name" value="TRANSCRIPTION FACTOR PDR3"/>
    <property type="match status" value="1"/>
</dbReference>
<evidence type="ECO:0000256" key="1">
    <source>
        <dbReference type="ARBA" id="ARBA00004123"/>
    </source>
</evidence>
<evidence type="ECO:0000259" key="3">
    <source>
        <dbReference type="PROSITE" id="PS50048"/>
    </source>
</evidence>
<dbReference type="SUPFAM" id="SSF57701">
    <property type="entry name" value="Zn2/Cys6 DNA-binding domain"/>
    <property type="match status" value="1"/>
</dbReference>
<sequence>MSPAVKNTRRQRRKQACFTCRRRKLKCDKKQPCSRCTERDMGHLCFFESSPKTSAKDDFPNTVPQGNSNQSFIPEEKKSNEHFRLHRQGVLVRLLKEKTENEPGVYNPVFPMYLLPEFQNTDSCFALLPPLHIFHKMVDLYLERFEVIFRIVDKDSVRNALQFLTEESFNPGLMDLVLCVICATVQTGDLPTVVQNYLSSSYESSQAYARQLKDRIEDLNNYTKNLGHCPDAYYLEAFIVQAHLSFLLRSPRSLNMDICNAVFYANTFYAHNILEGNKYAQKRFTRQWVALCQLDIVSSVFLDTPLWIQHHLNGQFCLNKEECAYEEVYLYQQLLAQILQTAFQLIQDQHLLEISEFSEKLEDYNVTLSRLSLQVENRLGMTASCAESFRYGIFKLLLLILKTRLYKYYPFADGVKEGRFNNYIQTLGSLCLKEADYIALLQEDSIAYGWHIVLFAHAMSAIGYTPFCKIHGYQITSEPLKCLTKFMAYLDRHAHPKDAQLTKITKNYFKYISNALNVKEDNSITEDQTCELNTTTPSSASIFNFFDGLFF</sequence>
<organism evidence="4 5">
    <name type="scientific">Schizosaccharomyces japonicus (strain yFS275 / FY16936)</name>
    <name type="common">Fission yeast</name>
    <dbReference type="NCBI Taxonomy" id="402676"/>
    <lineage>
        <taxon>Eukaryota</taxon>
        <taxon>Fungi</taxon>
        <taxon>Dikarya</taxon>
        <taxon>Ascomycota</taxon>
        <taxon>Taphrinomycotina</taxon>
        <taxon>Schizosaccharomycetes</taxon>
        <taxon>Schizosaccharomycetales</taxon>
        <taxon>Schizosaccharomycetaceae</taxon>
        <taxon>Schizosaccharomyces</taxon>
    </lineage>
</organism>
<dbReference type="EMBL" id="KE651167">
    <property type="protein sequence ID" value="EEB07838.2"/>
    <property type="molecule type" value="Genomic_DNA"/>
</dbReference>
<dbReference type="GO" id="GO:0008270">
    <property type="term" value="F:zinc ion binding"/>
    <property type="evidence" value="ECO:0007669"/>
    <property type="project" value="InterPro"/>
</dbReference>
<dbReference type="InterPro" id="IPR036864">
    <property type="entry name" value="Zn2-C6_fun-type_DNA-bd_sf"/>
</dbReference>
<dbReference type="CDD" id="cd12148">
    <property type="entry name" value="fungal_TF_MHR"/>
    <property type="match status" value="1"/>
</dbReference>
<dbReference type="OrthoDB" id="10261408at2759"/>
<dbReference type="Proteomes" id="UP000001744">
    <property type="component" value="Unassembled WGS sequence"/>
</dbReference>
<dbReference type="PROSITE" id="PS50048">
    <property type="entry name" value="ZN2_CY6_FUNGAL_2"/>
    <property type="match status" value="1"/>
</dbReference>
<comment type="subcellular location">
    <subcellularLocation>
        <location evidence="1">Nucleus</location>
    </subcellularLocation>
</comment>
<dbReference type="AlphaFoldDB" id="B6K2Y1"/>
<dbReference type="JaponicusDB" id="SJAG_02956"/>
<dbReference type="VEuPathDB" id="FungiDB:SJAG_02956"/>
<dbReference type="InterPro" id="IPR050613">
    <property type="entry name" value="Sec_Metabolite_Reg"/>
</dbReference>
<dbReference type="PROSITE" id="PS00463">
    <property type="entry name" value="ZN2_CY6_FUNGAL_1"/>
    <property type="match status" value="1"/>
</dbReference>
<dbReference type="CDD" id="cd00067">
    <property type="entry name" value="GAL4"/>
    <property type="match status" value="1"/>
</dbReference>
<dbReference type="GO" id="GO:0000981">
    <property type="term" value="F:DNA-binding transcription factor activity, RNA polymerase II-specific"/>
    <property type="evidence" value="ECO:0007669"/>
    <property type="project" value="InterPro"/>
</dbReference>
<protein>
    <recommendedName>
        <fullName evidence="3">Zn(2)-C6 fungal-type domain-containing protein</fullName>
    </recommendedName>
</protein>
<gene>
    <name evidence="4" type="ORF">SJAG_02956</name>
</gene>
<dbReference type="Gene3D" id="4.10.240.10">
    <property type="entry name" value="Zn(2)-C6 fungal-type DNA-binding domain"/>
    <property type="match status" value="1"/>
</dbReference>
<dbReference type="HOGENOM" id="CLU_037354_0_0_1"/>
<dbReference type="GeneID" id="7051732"/>
<keyword evidence="5" id="KW-1185">Reference proteome</keyword>
<dbReference type="SMART" id="SM00066">
    <property type="entry name" value="GAL4"/>
    <property type="match status" value="1"/>
</dbReference>
<evidence type="ECO:0000313" key="4">
    <source>
        <dbReference type="EMBL" id="EEB07838.2"/>
    </source>
</evidence>
<proteinExistence type="predicted"/>
<dbReference type="Pfam" id="PF00172">
    <property type="entry name" value="Zn_clus"/>
    <property type="match status" value="1"/>
</dbReference>
<keyword evidence="2" id="KW-0539">Nucleus</keyword>
<dbReference type="PANTHER" id="PTHR31001">
    <property type="entry name" value="UNCHARACTERIZED TRANSCRIPTIONAL REGULATORY PROTEIN"/>
    <property type="match status" value="1"/>
</dbReference>
<name>B6K2Y1_SCHJY</name>
<accession>B6K2Y1</accession>
<reference evidence="4 5" key="1">
    <citation type="journal article" date="2011" name="Science">
        <title>Comparative functional genomics of the fission yeasts.</title>
        <authorList>
            <person name="Rhind N."/>
            <person name="Chen Z."/>
            <person name="Yassour M."/>
            <person name="Thompson D.A."/>
            <person name="Haas B.J."/>
            <person name="Habib N."/>
            <person name="Wapinski I."/>
            <person name="Roy S."/>
            <person name="Lin M.F."/>
            <person name="Heiman D.I."/>
            <person name="Young S.K."/>
            <person name="Furuya K."/>
            <person name="Guo Y."/>
            <person name="Pidoux A."/>
            <person name="Chen H.M."/>
            <person name="Robbertse B."/>
            <person name="Goldberg J.M."/>
            <person name="Aoki K."/>
            <person name="Bayne E.H."/>
            <person name="Berlin A.M."/>
            <person name="Desjardins C.A."/>
            <person name="Dobbs E."/>
            <person name="Dukaj L."/>
            <person name="Fan L."/>
            <person name="FitzGerald M.G."/>
            <person name="French C."/>
            <person name="Gujja S."/>
            <person name="Hansen K."/>
            <person name="Keifenheim D."/>
            <person name="Levin J.Z."/>
            <person name="Mosher R.A."/>
            <person name="Mueller C.A."/>
            <person name="Pfiffner J."/>
            <person name="Priest M."/>
            <person name="Russ C."/>
            <person name="Smialowska A."/>
            <person name="Swoboda P."/>
            <person name="Sykes S.M."/>
            <person name="Vaughn M."/>
            <person name="Vengrova S."/>
            <person name="Yoder R."/>
            <person name="Zeng Q."/>
            <person name="Allshire R."/>
            <person name="Baulcombe D."/>
            <person name="Birren B.W."/>
            <person name="Brown W."/>
            <person name="Ekwall K."/>
            <person name="Kellis M."/>
            <person name="Leatherwood J."/>
            <person name="Levin H."/>
            <person name="Margalit H."/>
            <person name="Martienssen R."/>
            <person name="Nieduszynski C.A."/>
            <person name="Spatafora J.W."/>
            <person name="Friedman N."/>
            <person name="Dalgaard J.Z."/>
            <person name="Baumann P."/>
            <person name="Niki H."/>
            <person name="Regev A."/>
            <person name="Nusbaum C."/>
        </authorList>
    </citation>
    <scope>NUCLEOTIDE SEQUENCE [LARGE SCALE GENOMIC DNA]</scope>
    <source>
        <strain evidence="5">yFS275 / FY16936</strain>
    </source>
</reference>
<dbReference type="GO" id="GO:0005634">
    <property type="term" value="C:nucleus"/>
    <property type="evidence" value="ECO:0007669"/>
    <property type="project" value="UniProtKB-SubCell"/>
</dbReference>
<evidence type="ECO:0000256" key="2">
    <source>
        <dbReference type="ARBA" id="ARBA00023242"/>
    </source>
</evidence>
<dbReference type="OMA" id="YEFHCIL"/>
<evidence type="ECO:0000313" key="5">
    <source>
        <dbReference type="Proteomes" id="UP000001744"/>
    </source>
</evidence>